<keyword evidence="2" id="KW-1185">Reference proteome</keyword>
<evidence type="ECO:0000313" key="1">
    <source>
        <dbReference type="EMBL" id="ROQ27519.1"/>
    </source>
</evidence>
<proteinExistence type="predicted"/>
<evidence type="ECO:0000313" key="2">
    <source>
        <dbReference type="Proteomes" id="UP000268033"/>
    </source>
</evidence>
<dbReference type="RefSeq" id="WP_123421350.1">
    <property type="nucleotide sequence ID" value="NZ_RJUL01000004.1"/>
</dbReference>
<dbReference type="AlphaFoldDB" id="A0A3N1PHH1"/>
<reference evidence="1 2" key="1">
    <citation type="submission" date="2018-11" db="EMBL/GenBank/DDBJ databases">
        <title>Genomic Encyclopedia of Type Strains, Phase IV (KMG-IV): sequencing the most valuable type-strain genomes for metagenomic binning, comparative biology and taxonomic classification.</title>
        <authorList>
            <person name="Goeker M."/>
        </authorList>
    </citation>
    <scope>NUCLEOTIDE SEQUENCE [LARGE SCALE GENOMIC DNA]</scope>
    <source>
        <strain evidence="1 2">DSM 21945</strain>
    </source>
</reference>
<accession>A0A3N1PHH1</accession>
<dbReference type="Proteomes" id="UP000268033">
    <property type="component" value="Unassembled WGS sequence"/>
</dbReference>
<sequence>MQTPSHYLLSFDTPSNLLSLELHNLLISWHAKRLCRHSWYLETRLHHLAEPILDELKKHLGEKDRGVVVQCQQLALFNTLTNPFKTPC</sequence>
<protein>
    <submittedName>
        <fullName evidence="1">Uncharacterized protein</fullName>
    </submittedName>
</protein>
<organism evidence="1 2">
    <name type="scientific">Gallaecimonas pentaromativorans</name>
    <dbReference type="NCBI Taxonomy" id="584787"/>
    <lineage>
        <taxon>Bacteria</taxon>
        <taxon>Pseudomonadati</taxon>
        <taxon>Pseudomonadota</taxon>
        <taxon>Gammaproteobacteria</taxon>
        <taxon>Enterobacterales</taxon>
        <taxon>Gallaecimonadaceae</taxon>
        <taxon>Gallaecimonas</taxon>
    </lineage>
</organism>
<comment type="caution">
    <text evidence="1">The sequence shown here is derived from an EMBL/GenBank/DDBJ whole genome shotgun (WGS) entry which is preliminary data.</text>
</comment>
<gene>
    <name evidence="1" type="ORF">EDC28_104169</name>
</gene>
<dbReference type="EMBL" id="RJUL01000004">
    <property type="protein sequence ID" value="ROQ27519.1"/>
    <property type="molecule type" value="Genomic_DNA"/>
</dbReference>
<name>A0A3N1PHH1_9GAMM</name>